<protein>
    <recommendedName>
        <fullName evidence="1">Reverse transcriptase zinc-binding domain-containing protein</fullName>
    </recommendedName>
</protein>
<evidence type="ECO:0000313" key="2">
    <source>
        <dbReference type="EMBL" id="CAL1375874.1"/>
    </source>
</evidence>
<gene>
    <name evidence="2" type="ORF">LTRI10_LOCUS17645</name>
</gene>
<dbReference type="Pfam" id="PF13966">
    <property type="entry name" value="zf-RVT"/>
    <property type="match status" value="1"/>
</dbReference>
<accession>A0AAV2DQQ6</accession>
<dbReference type="InterPro" id="IPR026960">
    <property type="entry name" value="RVT-Znf"/>
</dbReference>
<organism evidence="2 3">
    <name type="scientific">Linum trigynum</name>
    <dbReference type="NCBI Taxonomy" id="586398"/>
    <lineage>
        <taxon>Eukaryota</taxon>
        <taxon>Viridiplantae</taxon>
        <taxon>Streptophyta</taxon>
        <taxon>Embryophyta</taxon>
        <taxon>Tracheophyta</taxon>
        <taxon>Spermatophyta</taxon>
        <taxon>Magnoliopsida</taxon>
        <taxon>eudicotyledons</taxon>
        <taxon>Gunneridae</taxon>
        <taxon>Pentapetalae</taxon>
        <taxon>rosids</taxon>
        <taxon>fabids</taxon>
        <taxon>Malpighiales</taxon>
        <taxon>Linaceae</taxon>
        <taxon>Linum</taxon>
    </lineage>
</organism>
<sequence>MWNIRSGMQTLFWTDRWLQDGPPLAEFAPNLLVAARNLRVAEVVLNGDWNMDFFRAHLPEALALQVQLHLVPAEIEADVPMWRFSESGRFTLHTAHELRREEEAREQHLVWKTVWKIEGPQRTKQFFGLVLHKKLLTNSERCRRHLASSDRCQVCGGGPESVIHVLRDCSYARSVWSSLLVDEPDTDFFEADVTRWVLHYLSGRSKAIEPSLFAILCWQLWNNKNQWVFEEKLAGEEQLVRVAKQMWHQSA</sequence>
<dbReference type="AlphaFoldDB" id="A0AAV2DQQ6"/>
<dbReference type="EMBL" id="OZ034816">
    <property type="protein sequence ID" value="CAL1375874.1"/>
    <property type="molecule type" value="Genomic_DNA"/>
</dbReference>
<keyword evidence="3" id="KW-1185">Reference proteome</keyword>
<name>A0AAV2DQQ6_9ROSI</name>
<reference evidence="2 3" key="1">
    <citation type="submission" date="2024-04" db="EMBL/GenBank/DDBJ databases">
        <authorList>
            <person name="Fracassetti M."/>
        </authorList>
    </citation>
    <scope>NUCLEOTIDE SEQUENCE [LARGE SCALE GENOMIC DNA]</scope>
</reference>
<evidence type="ECO:0000259" key="1">
    <source>
        <dbReference type="Pfam" id="PF13966"/>
    </source>
</evidence>
<feature type="domain" description="Reverse transcriptase zinc-binding" evidence="1">
    <location>
        <begin position="90"/>
        <end position="176"/>
    </location>
</feature>
<proteinExistence type="predicted"/>
<evidence type="ECO:0000313" key="3">
    <source>
        <dbReference type="Proteomes" id="UP001497516"/>
    </source>
</evidence>
<dbReference type="Proteomes" id="UP001497516">
    <property type="component" value="Chromosome 3"/>
</dbReference>